<dbReference type="PANTHER" id="PTHR21141:SF5">
    <property type="entry name" value="LARGE RIBOSOMAL SUBUNIT PROTEIN P2"/>
    <property type="match status" value="1"/>
</dbReference>
<dbReference type="InterPro" id="IPR027534">
    <property type="entry name" value="Ribosomal_P1/P2"/>
</dbReference>
<dbReference type="EMBL" id="VXIV02001811">
    <property type="protein sequence ID" value="KAF6029510.1"/>
    <property type="molecule type" value="Genomic_DNA"/>
</dbReference>
<dbReference type="GO" id="GO:0022625">
    <property type="term" value="C:cytosolic large ribosomal subunit"/>
    <property type="evidence" value="ECO:0007669"/>
    <property type="project" value="InterPro"/>
</dbReference>
<dbReference type="Gene3D" id="1.10.10.1410">
    <property type="match status" value="1"/>
</dbReference>
<name>A0A7J7JT10_BUGNE</name>
<comment type="caution">
    <text evidence="8">The sequence shown here is derived from an EMBL/GenBank/DDBJ whole genome shotgun (WGS) entry which is preliminary data.</text>
</comment>
<feature type="compositionally biased region" description="Basic and acidic residues" evidence="7">
    <location>
        <begin position="86"/>
        <end position="95"/>
    </location>
</feature>
<sequence>MRYVAAYLLAVLGGNESPSSSDIKSILSSVGIEADDKQLKLVVDNLKGKNVDELIEEGMGKLASMPSGGGGGGAAAPAAGGAAAEAPKEEKKPEPESESDDDMGFDLFG</sequence>
<dbReference type="CDD" id="cd05833">
    <property type="entry name" value="Ribosomal_P2"/>
    <property type="match status" value="1"/>
</dbReference>
<dbReference type="OrthoDB" id="1227494at2759"/>
<evidence type="ECO:0000313" key="9">
    <source>
        <dbReference type="Proteomes" id="UP000593567"/>
    </source>
</evidence>
<keyword evidence="4" id="KW-0687">Ribonucleoprotein</keyword>
<evidence type="ECO:0000256" key="3">
    <source>
        <dbReference type="ARBA" id="ARBA00022980"/>
    </source>
</evidence>
<dbReference type="FunFam" id="1.10.10.1410:FF:000002">
    <property type="entry name" value="60S acidic ribosomal protein P2"/>
    <property type="match status" value="1"/>
</dbReference>
<evidence type="ECO:0000256" key="6">
    <source>
        <dbReference type="ARBA" id="ARBA00035443"/>
    </source>
</evidence>
<dbReference type="PANTHER" id="PTHR21141">
    <property type="entry name" value="60S ACIDIC RIBOSOMAL PROTEIN FAMILY MEMBER"/>
    <property type="match status" value="1"/>
</dbReference>
<evidence type="ECO:0000256" key="1">
    <source>
        <dbReference type="ARBA" id="ARBA00003362"/>
    </source>
</evidence>
<dbReference type="Proteomes" id="UP000593567">
    <property type="component" value="Unassembled WGS sequence"/>
</dbReference>
<organism evidence="8 9">
    <name type="scientific">Bugula neritina</name>
    <name type="common">Brown bryozoan</name>
    <name type="synonym">Sertularia neritina</name>
    <dbReference type="NCBI Taxonomy" id="10212"/>
    <lineage>
        <taxon>Eukaryota</taxon>
        <taxon>Metazoa</taxon>
        <taxon>Spiralia</taxon>
        <taxon>Lophotrochozoa</taxon>
        <taxon>Bryozoa</taxon>
        <taxon>Gymnolaemata</taxon>
        <taxon>Cheilostomatida</taxon>
        <taxon>Flustrina</taxon>
        <taxon>Buguloidea</taxon>
        <taxon>Bugulidae</taxon>
        <taxon>Bugula</taxon>
    </lineage>
</organism>
<dbReference type="GO" id="GO:0002182">
    <property type="term" value="P:cytoplasmic translational elongation"/>
    <property type="evidence" value="ECO:0007669"/>
    <property type="project" value="InterPro"/>
</dbReference>
<keyword evidence="3" id="KW-0689">Ribosomal protein</keyword>
<evidence type="ECO:0000256" key="2">
    <source>
        <dbReference type="ARBA" id="ARBA00005436"/>
    </source>
</evidence>
<dbReference type="HAMAP" id="MF_01478">
    <property type="entry name" value="Ribosomal_L12_arch"/>
    <property type="match status" value="1"/>
</dbReference>
<feature type="compositionally biased region" description="Acidic residues" evidence="7">
    <location>
        <begin position="96"/>
        <end position="109"/>
    </location>
</feature>
<dbReference type="InterPro" id="IPR038716">
    <property type="entry name" value="P1/P2_N_sf"/>
</dbReference>
<dbReference type="InterPro" id="IPR044076">
    <property type="entry name" value="Ribosomal_P2"/>
</dbReference>
<dbReference type="AlphaFoldDB" id="A0A7J7JT10"/>
<dbReference type="Pfam" id="PF00428">
    <property type="entry name" value="Ribosomal_60s"/>
    <property type="match status" value="1"/>
</dbReference>
<comment type="function">
    <text evidence="1">Plays an important role in the elongation step of protein synthesis.</text>
</comment>
<dbReference type="GO" id="GO:0003735">
    <property type="term" value="F:structural constituent of ribosome"/>
    <property type="evidence" value="ECO:0007669"/>
    <property type="project" value="InterPro"/>
</dbReference>
<gene>
    <name evidence="8" type="ORF">EB796_012197</name>
</gene>
<evidence type="ECO:0000256" key="4">
    <source>
        <dbReference type="ARBA" id="ARBA00023274"/>
    </source>
</evidence>
<proteinExistence type="inferred from homology"/>
<feature type="compositionally biased region" description="Low complexity" evidence="7">
    <location>
        <begin position="75"/>
        <end position="85"/>
    </location>
</feature>
<comment type="similarity">
    <text evidence="2">Belongs to the eukaryotic ribosomal protein P1/P2 family.</text>
</comment>
<accession>A0A7J7JT10</accession>
<evidence type="ECO:0000313" key="8">
    <source>
        <dbReference type="EMBL" id="KAF6029510.1"/>
    </source>
</evidence>
<evidence type="ECO:0000256" key="5">
    <source>
        <dbReference type="ARBA" id="ARBA00035301"/>
    </source>
</evidence>
<keyword evidence="9" id="KW-1185">Reference proteome</keyword>
<protein>
    <recommendedName>
        <fullName evidence="5">Large ribosomal subunit protein P2</fullName>
    </recommendedName>
    <alternativeName>
        <fullName evidence="6">60S acidic ribosomal protein P2</fullName>
    </alternativeName>
</protein>
<reference evidence="8" key="1">
    <citation type="submission" date="2020-06" db="EMBL/GenBank/DDBJ databases">
        <title>Draft genome of Bugula neritina, a colonial animal packing powerful symbionts and potential medicines.</title>
        <authorList>
            <person name="Rayko M."/>
        </authorList>
    </citation>
    <scope>NUCLEOTIDE SEQUENCE [LARGE SCALE GENOMIC DNA]</scope>
    <source>
        <strain evidence="8">Kwan_BN1</strain>
    </source>
</reference>
<feature type="region of interest" description="Disordered" evidence="7">
    <location>
        <begin position="62"/>
        <end position="109"/>
    </location>
</feature>
<evidence type="ECO:0000256" key="7">
    <source>
        <dbReference type="SAM" id="MobiDB-lite"/>
    </source>
</evidence>